<keyword evidence="2" id="KW-0269">Exonuclease</keyword>
<dbReference type="Gene3D" id="3.60.10.10">
    <property type="entry name" value="Endonuclease/exonuclease/phosphatase"/>
    <property type="match status" value="1"/>
</dbReference>
<keyword evidence="2" id="KW-0255">Endonuclease</keyword>
<dbReference type="OrthoDB" id="1398885at2"/>
<keyword evidence="2" id="KW-0378">Hydrolase</keyword>
<evidence type="ECO:0000313" key="2">
    <source>
        <dbReference type="EMBL" id="TCD13191.1"/>
    </source>
</evidence>
<evidence type="ECO:0000313" key="3">
    <source>
        <dbReference type="Proteomes" id="UP000291301"/>
    </source>
</evidence>
<dbReference type="Proteomes" id="UP000291301">
    <property type="component" value="Unassembled WGS sequence"/>
</dbReference>
<dbReference type="SUPFAM" id="SSF56219">
    <property type="entry name" value="DNase I-like"/>
    <property type="match status" value="1"/>
</dbReference>
<reference evidence="2 3" key="1">
    <citation type="journal article" date="2015" name="Antonie Van Leeuwenhoek">
        <title>Oricola cellulosilytica gen. nov., sp. nov., a cellulose-degrading bacterium of the family Phyllobacteriaceae isolated from surface seashore water, and emended descriptions of Mesorhizobium loti and Phyllobacterium myrsinacearum.</title>
        <authorList>
            <person name="Hameed A."/>
            <person name="Shahina M."/>
            <person name="Lai W.A."/>
            <person name="Lin S.Y."/>
            <person name="Young L.S."/>
            <person name="Liu Y.C."/>
            <person name="Hsu Y.H."/>
            <person name="Young C.C."/>
        </authorList>
    </citation>
    <scope>NUCLEOTIDE SEQUENCE [LARGE SCALE GENOMIC DNA]</scope>
    <source>
        <strain evidence="2 3">KCTC 52183</strain>
    </source>
</reference>
<dbReference type="InterPro" id="IPR005135">
    <property type="entry name" value="Endo/exonuclease/phosphatase"/>
</dbReference>
<name>A0A4R0P831_9HYPH</name>
<dbReference type="EMBL" id="SJST01000006">
    <property type="protein sequence ID" value="TCD13191.1"/>
    <property type="molecule type" value="Genomic_DNA"/>
</dbReference>
<comment type="caution">
    <text evidence="2">The sequence shown here is derived from an EMBL/GenBank/DDBJ whole genome shotgun (WGS) entry which is preliminary data.</text>
</comment>
<proteinExistence type="predicted"/>
<organism evidence="2 3">
    <name type="scientific">Oricola cellulosilytica</name>
    <dbReference type="NCBI Taxonomy" id="1429082"/>
    <lineage>
        <taxon>Bacteria</taxon>
        <taxon>Pseudomonadati</taxon>
        <taxon>Pseudomonadota</taxon>
        <taxon>Alphaproteobacteria</taxon>
        <taxon>Hyphomicrobiales</taxon>
        <taxon>Ahrensiaceae</taxon>
        <taxon>Oricola</taxon>
    </lineage>
</organism>
<feature type="domain" description="Endonuclease/exonuclease/phosphatase" evidence="1">
    <location>
        <begin position="4"/>
        <end position="269"/>
    </location>
</feature>
<keyword evidence="2" id="KW-0540">Nuclease</keyword>
<accession>A0A4R0P831</accession>
<dbReference type="AlphaFoldDB" id="A0A4R0P831"/>
<dbReference type="InterPro" id="IPR036691">
    <property type="entry name" value="Endo/exonu/phosph_ase_sf"/>
</dbReference>
<dbReference type="GO" id="GO:0004527">
    <property type="term" value="F:exonuclease activity"/>
    <property type="evidence" value="ECO:0007669"/>
    <property type="project" value="UniProtKB-KW"/>
</dbReference>
<evidence type="ECO:0000259" key="1">
    <source>
        <dbReference type="Pfam" id="PF03372"/>
    </source>
</evidence>
<keyword evidence="3" id="KW-1185">Reference proteome</keyword>
<dbReference type="RefSeq" id="WP_131570157.1">
    <property type="nucleotide sequence ID" value="NZ_JAINFK010000005.1"/>
</dbReference>
<gene>
    <name evidence="2" type="ORF">E0D97_14410</name>
</gene>
<protein>
    <submittedName>
        <fullName evidence="2">Endonuclease/exonuclease/phosphatase family protein</fullName>
    </submittedName>
</protein>
<dbReference type="Pfam" id="PF03372">
    <property type="entry name" value="Exo_endo_phos"/>
    <property type="match status" value="1"/>
</dbReference>
<sequence length="312" mass="34520">MRIATFNVQNLRLLREDGHVAMHGARDMDVPDDGRPSSAALDMLDRRLTAEIIALANADVIALQEVFDRASLDYFHDRFLVPTGTAPYPHRICLPGNDGRGFDVALMSRLPPSDIRSHAATTARDLKLEPASGRSADEPVFRRDCLEASIGGLTLFICHFKAPYPDAADAWETRRLEALAVRRIIEQRFPHPANAYWMILGDLNEPRTEVADERAIAPLLEHFAIDLVERVPAGRRWSHHMASAGIYSRPDALLASPALARLNPEAEPAYFRQGLPHVATRFTGKRLSEVGVDRPHASDHAALAVELSLPNG</sequence>
<dbReference type="GO" id="GO:0004519">
    <property type="term" value="F:endonuclease activity"/>
    <property type="evidence" value="ECO:0007669"/>
    <property type="project" value="UniProtKB-KW"/>
</dbReference>